<dbReference type="Proteomes" id="UP000235116">
    <property type="component" value="Chromosome"/>
</dbReference>
<dbReference type="AlphaFoldDB" id="A0A2K9LP85"/>
<proteinExistence type="predicted"/>
<accession>A0A2K9LP85</accession>
<name>A0A2K9LP85_9GAMM</name>
<evidence type="ECO:0000313" key="1">
    <source>
        <dbReference type="EMBL" id="AUM14166.1"/>
    </source>
</evidence>
<organism evidence="1 2">
    <name type="scientific">Ketobacter alkanivorans</name>
    <dbReference type="NCBI Taxonomy" id="1917421"/>
    <lineage>
        <taxon>Bacteria</taxon>
        <taxon>Pseudomonadati</taxon>
        <taxon>Pseudomonadota</taxon>
        <taxon>Gammaproteobacteria</taxon>
        <taxon>Pseudomonadales</taxon>
        <taxon>Ketobacteraceae</taxon>
        <taxon>Ketobacter</taxon>
    </lineage>
</organism>
<dbReference type="RefSeq" id="WP_101895540.1">
    <property type="nucleotide sequence ID" value="NZ_CP022684.1"/>
</dbReference>
<reference evidence="2" key="1">
    <citation type="submission" date="2017-08" db="EMBL/GenBank/DDBJ databases">
        <title>Direct submision.</title>
        <authorList>
            <person name="Kim S.-J."/>
            <person name="Rhee S.-K."/>
        </authorList>
    </citation>
    <scope>NUCLEOTIDE SEQUENCE [LARGE SCALE GENOMIC DNA]</scope>
    <source>
        <strain evidence="2">GI5</strain>
    </source>
</reference>
<dbReference type="KEGG" id="kak:Kalk_17805"/>
<gene>
    <name evidence="1" type="ORF">Kalk_17805</name>
</gene>
<sequence length="61" mass="6641">MQAELTLNLKCPSCGSLTPKSLTEIKAQKAFDCECGFHADLTPKALARPARQQREKLAIPA</sequence>
<protein>
    <submittedName>
        <fullName evidence="1">Uncharacterized protein</fullName>
    </submittedName>
</protein>
<dbReference type="EMBL" id="CP022684">
    <property type="protein sequence ID" value="AUM14166.1"/>
    <property type="molecule type" value="Genomic_DNA"/>
</dbReference>
<dbReference type="OrthoDB" id="9811740at2"/>
<evidence type="ECO:0000313" key="2">
    <source>
        <dbReference type="Proteomes" id="UP000235116"/>
    </source>
</evidence>
<keyword evidence="2" id="KW-1185">Reference proteome</keyword>